<dbReference type="AlphaFoldDB" id="A0A5P1FMY3"/>
<dbReference type="EMBL" id="CM007381">
    <property type="protein sequence ID" value="ONK79588.1"/>
    <property type="molecule type" value="Genomic_DNA"/>
</dbReference>
<proteinExistence type="predicted"/>
<accession>A0A5P1FMY3</accession>
<evidence type="ECO:0000256" key="1">
    <source>
        <dbReference type="SAM" id="MobiDB-lite"/>
    </source>
</evidence>
<keyword evidence="3" id="KW-1185">Reference proteome</keyword>
<feature type="compositionally biased region" description="Polar residues" evidence="1">
    <location>
        <begin position="1"/>
        <end position="10"/>
    </location>
</feature>
<name>A0A5P1FMY3_ASPOF</name>
<organism evidence="2 3">
    <name type="scientific">Asparagus officinalis</name>
    <name type="common">Garden asparagus</name>
    <dbReference type="NCBI Taxonomy" id="4686"/>
    <lineage>
        <taxon>Eukaryota</taxon>
        <taxon>Viridiplantae</taxon>
        <taxon>Streptophyta</taxon>
        <taxon>Embryophyta</taxon>
        <taxon>Tracheophyta</taxon>
        <taxon>Spermatophyta</taxon>
        <taxon>Magnoliopsida</taxon>
        <taxon>Liliopsida</taxon>
        <taxon>Asparagales</taxon>
        <taxon>Asparagaceae</taxon>
        <taxon>Asparagoideae</taxon>
        <taxon>Asparagus</taxon>
    </lineage>
</organism>
<protein>
    <submittedName>
        <fullName evidence="2">Uncharacterized protein</fullName>
    </submittedName>
</protein>
<sequence>MSNSSPNPITDVQHLLRRRQRPEQRGVQWDEGGGGDAPRGKCRRQGDEGADEAPGLERRFELPLSPAPNPTANTSIADVAGLLKDDGAQHLRLAQLNRLAGGCSRRCQALTCWVEAVRTWRAGHGSWSSL</sequence>
<gene>
    <name evidence="2" type="ORF">A4U43_C01F7900</name>
</gene>
<evidence type="ECO:0000313" key="2">
    <source>
        <dbReference type="EMBL" id="ONK79588.1"/>
    </source>
</evidence>
<evidence type="ECO:0000313" key="3">
    <source>
        <dbReference type="Proteomes" id="UP000243459"/>
    </source>
</evidence>
<dbReference type="Gramene" id="ONK79588">
    <property type="protein sequence ID" value="ONK79588"/>
    <property type="gene ID" value="A4U43_C01F7900"/>
</dbReference>
<reference evidence="3" key="1">
    <citation type="journal article" date="2017" name="Nat. Commun.">
        <title>The asparagus genome sheds light on the origin and evolution of a young Y chromosome.</title>
        <authorList>
            <person name="Harkess A."/>
            <person name="Zhou J."/>
            <person name="Xu C."/>
            <person name="Bowers J.E."/>
            <person name="Van der Hulst R."/>
            <person name="Ayyampalayam S."/>
            <person name="Mercati F."/>
            <person name="Riccardi P."/>
            <person name="McKain M.R."/>
            <person name="Kakrana A."/>
            <person name="Tang H."/>
            <person name="Ray J."/>
            <person name="Groenendijk J."/>
            <person name="Arikit S."/>
            <person name="Mathioni S.M."/>
            <person name="Nakano M."/>
            <person name="Shan H."/>
            <person name="Telgmann-Rauber A."/>
            <person name="Kanno A."/>
            <person name="Yue Z."/>
            <person name="Chen H."/>
            <person name="Li W."/>
            <person name="Chen Y."/>
            <person name="Xu X."/>
            <person name="Zhang Y."/>
            <person name="Luo S."/>
            <person name="Chen H."/>
            <person name="Gao J."/>
            <person name="Mao Z."/>
            <person name="Pires J.C."/>
            <person name="Luo M."/>
            <person name="Kudrna D."/>
            <person name="Wing R.A."/>
            <person name="Meyers B.C."/>
            <person name="Yi K."/>
            <person name="Kong H."/>
            <person name="Lavrijsen P."/>
            <person name="Sunseri F."/>
            <person name="Falavigna A."/>
            <person name="Ye Y."/>
            <person name="Leebens-Mack J.H."/>
            <person name="Chen G."/>
        </authorList>
    </citation>
    <scope>NUCLEOTIDE SEQUENCE [LARGE SCALE GENOMIC DNA]</scope>
    <source>
        <strain evidence="3">cv. DH0086</strain>
    </source>
</reference>
<dbReference type="Proteomes" id="UP000243459">
    <property type="component" value="Chromosome 1"/>
</dbReference>
<feature type="region of interest" description="Disordered" evidence="1">
    <location>
        <begin position="1"/>
        <end position="55"/>
    </location>
</feature>